<evidence type="ECO:0000256" key="3">
    <source>
        <dbReference type="ARBA" id="ARBA00023140"/>
    </source>
</evidence>
<gene>
    <name evidence="5" type="primary">TPHA0A00260</name>
    <name evidence="5" type="ordered locus">TPHA_0A00260</name>
</gene>
<dbReference type="Pfam" id="PF05648">
    <property type="entry name" value="PEX11"/>
    <property type="match status" value="1"/>
</dbReference>
<dbReference type="STRING" id="1071381.G8BMI3"/>
<dbReference type="EMBL" id="HE612856">
    <property type="protein sequence ID" value="CCE61111.1"/>
    <property type="molecule type" value="Genomic_DNA"/>
</dbReference>
<reference evidence="5 6" key="1">
    <citation type="journal article" date="2011" name="Proc. Natl. Acad. Sci. U.S.A.">
        <title>Evolutionary erosion of yeast sex chromosomes by mating-type switching accidents.</title>
        <authorList>
            <person name="Gordon J.L."/>
            <person name="Armisen D."/>
            <person name="Proux-Wera E."/>
            <person name="Oheigeartaigh S.S."/>
            <person name="Byrne K.P."/>
            <person name="Wolfe K.H."/>
        </authorList>
    </citation>
    <scope>NUCLEOTIDE SEQUENCE [LARGE SCALE GENOMIC DNA]</scope>
    <source>
        <strain evidence="6">ATCC 24235 / CBS 4417 / NBRC 1672 / NRRL Y-8282 / UCD 70-5</strain>
    </source>
</reference>
<evidence type="ECO:0008006" key="7">
    <source>
        <dbReference type="Google" id="ProtNLM"/>
    </source>
</evidence>
<organism evidence="5 6">
    <name type="scientific">Tetrapisispora phaffii (strain ATCC 24235 / CBS 4417 / NBRC 1672 / NRRL Y-8282 / UCD 70-5)</name>
    <name type="common">Yeast</name>
    <name type="synonym">Fabospora phaffii</name>
    <dbReference type="NCBI Taxonomy" id="1071381"/>
    <lineage>
        <taxon>Eukaryota</taxon>
        <taxon>Fungi</taxon>
        <taxon>Dikarya</taxon>
        <taxon>Ascomycota</taxon>
        <taxon>Saccharomycotina</taxon>
        <taxon>Saccharomycetes</taxon>
        <taxon>Saccharomycetales</taxon>
        <taxon>Saccharomycetaceae</taxon>
        <taxon>Tetrapisispora</taxon>
    </lineage>
</organism>
<proteinExistence type="predicted"/>
<dbReference type="HOGENOM" id="CLU_049216_0_1_1"/>
<dbReference type="OrthoDB" id="411017at2759"/>
<evidence type="ECO:0000313" key="6">
    <source>
        <dbReference type="Proteomes" id="UP000005666"/>
    </source>
</evidence>
<sequence>MVCDTLVHHPSLNKLVTFLETVNGREKSLRLLQYLFSFILSNKNLNLILNIKKNVLLYKNLQAQIGIVRKFLRFLKPISILQSLIKLYNKRNGSLHIDFILTFYKNLFNCLYLTFDQLNLLRILNVLPKNEFTVKRLPKITNYFWLFGLVTSLLTSAKTIITLNEKLIELKNNNIEKQNEFEDEKIIQSLNIQKHQVLRKIVWDLLDSTVVVNSLDLIKLNQNGYASLAGVITSYFGIKEAWDKIPPSTK</sequence>
<dbReference type="KEGG" id="tpf:TPHA_0A00260"/>
<dbReference type="GeneID" id="11532691"/>
<evidence type="ECO:0000256" key="2">
    <source>
        <dbReference type="ARBA" id="ARBA00023136"/>
    </source>
</evidence>
<dbReference type="PANTHER" id="PTHR12652">
    <property type="entry name" value="PEROXISOMAL BIOGENESIS FACTOR 11"/>
    <property type="match status" value="1"/>
</dbReference>
<dbReference type="GO" id="GO:0005778">
    <property type="term" value="C:peroxisomal membrane"/>
    <property type="evidence" value="ECO:0007669"/>
    <property type="project" value="UniProtKB-SubCell"/>
</dbReference>
<comment type="subcellular location">
    <subcellularLocation>
        <location evidence="4">Peroxisome membrane</location>
    </subcellularLocation>
</comment>
<dbReference type="GO" id="GO:0016559">
    <property type="term" value="P:peroxisome fission"/>
    <property type="evidence" value="ECO:0007669"/>
    <property type="project" value="InterPro"/>
</dbReference>
<name>G8BMI3_TETPH</name>
<keyword evidence="2" id="KW-0472">Membrane</keyword>
<dbReference type="OMA" id="IYRITQY"/>
<dbReference type="PANTHER" id="PTHR12652:SF50">
    <property type="entry name" value="PEROXIN 11"/>
    <property type="match status" value="1"/>
</dbReference>
<accession>G8BMI3</accession>
<dbReference type="InterPro" id="IPR008733">
    <property type="entry name" value="PEX11"/>
</dbReference>
<evidence type="ECO:0000313" key="5">
    <source>
        <dbReference type="EMBL" id="CCE61111.1"/>
    </source>
</evidence>
<dbReference type="Proteomes" id="UP000005666">
    <property type="component" value="Chromosome 1"/>
</dbReference>
<evidence type="ECO:0000256" key="1">
    <source>
        <dbReference type="ARBA" id="ARBA00022593"/>
    </source>
</evidence>
<dbReference type="RefSeq" id="XP_003683545.1">
    <property type="nucleotide sequence ID" value="XM_003683497.1"/>
</dbReference>
<dbReference type="AlphaFoldDB" id="G8BMI3"/>
<keyword evidence="1" id="KW-0962">Peroxisome biogenesis</keyword>
<protein>
    <recommendedName>
        <fullName evidence="7">Peroxisomal biogenesis factor 11</fullName>
    </recommendedName>
</protein>
<keyword evidence="6" id="KW-1185">Reference proteome</keyword>
<evidence type="ECO:0000256" key="4">
    <source>
        <dbReference type="ARBA" id="ARBA00046271"/>
    </source>
</evidence>
<keyword evidence="3" id="KW-0576">Peroxisome</keyword>
<dbReference type="eggNOG" id="KOG4186">
    <property type="taxonomic scope" value="Eukaryota"/>
</dbReference>